<name>A0A6G7WEQ4_9LACT</name>
<gene>
    <name evidence="1" type="ORF">G7058_00695</name>
</gene>
<sequence length="90" mass="10062">MTKMRPGLIIEGIGCVKCAEAIEEKFMAKSTVEKIFSGIHKKMIFVHISKNVTRKSFLSSLMDVPLLLKGIIEAAHCHCCREIHFDFPAG</sequence>
<reference evidence="1 2" key="1">
    <citation type="journal article" date="2017" name="Int. J. Syst. Evol. Microbiol.">
        <title>Jeotgalibaca porci sp. nov. and Jeotgalibaca arthritidis sp. nov., isolated from pigs, and emended description of the genus Jeotgalibaca.</title>
        <authorList>
            <person name="Zamora L."/>
            <person name="Perez-Sancho M."/>
            <person name="Dominguez L."/>
            <person name="Fernandez-Garayzabal J.F."/>
            <person name="Vela A.I."/>
        </authorList>
    </citation>
    <scope>NUCLEOTIDE SEQUENCE [LARGE SCALE GENOMIC DNA]</scope>
    <source>
        <strain evidence="1 2">CCUG 69148</strain>
    </source>
</reference>
<proteinExistence type="predicted"/>
<evidence type="ECO:0008006" key="3">
    <source>
        <dbReference type="Google" id="ProtNLM"/>
    </source>
</evidence>
<dbReference type="KEGG" id="jpo:G7058_00695"/>
<protein>
    <recommendedName>
        <fullName evidence="3">HMA domain-containing protein</fullName>
    </recommendedName>
</protein>
<evidence type="ECO:0000313" key="1">
    <source>
        <dbReference type="EMBL" id="QIK50709.1"/>
    </source>
</evidence>
<dbReference type="EMBL" id="CP049889">
    <property type="protein sequence ID" value="QIK50709.1"/>
    <property type="molecule type" value="Genomic_DNA"/>
</dbReference>
<keyword evidence="2" id="KW-1185">Reference proteome</keyword>
<dbReference type="Proteomes" id="UP000501830">
    <property type="component" value="Chromosome"/>
</dbReference>
<dbReference type="AlphaFoldDB" id="A0A6G7WEQ4"/>
<organism evidence="1 2">
    <name type="scientific">Jeotgalibaca porci</name>
    <dbReference type="NCBI Taxonomy" id="1868793"/>
    <lineage>
        <taxon>Bacteria</taxon>
        <taxon>Bacillati</taxon>
        <taxon>Bacillota</taxon>
        <taxon>Bacilli</taxon>
        <taxon>Lactobacillales</taxon>
        <taxon>Carnobacteriaceae</taxon>
        <taxon>Jeotgalibaca</taxon>
    </lineage>
</organism>
<accession>A0A6G7WEQ4</accession>
<evidence type="ECO:0000313" key="2">
    <source>
        <dbReference type="Proteomes" id="UP000501830"/>
    </source>
</evidence>